<dbReference type="Pfam" id="PF00990">
    <property type="entry name" value="GGDEF"/>
    <property type="match status" value="1"/>
</dbReference>
<dbReference type="Proteomes" id="UP001607221">
    <property type="component" value="Unassembled WGS sequence"/>
</dbReference>
<dbReference type="EMBL" id="JBIHSE010000001">
    <property type="protein sequence ID" value="MFH0271807.1"/>
    <property type="molecule type" value="Genomic_DNA"/>
</dbReference>
<dbReference type="PANTHER" id="PTHR35936:SF37">
    <property type="entry name" value="AMINO ACID ABC TRANSPORTER SUBSTRATE-BINDING PROTEIN"/>
    <property type="match status" value="1"/>
</dbReference>
<comment type="caution">
    <text evidence="7">The sequence shown here is derived from an EMBL/GenBank/DDBJ whole genome shotgun (WGS) entry which is preliminary data.</text>
</comment>
<evidence type="ECO:0000313" key="8">
    <source>
        <dbReference type="Proteomes" id="UP001607221"/>
    </source>
</evidence>
<dbReference type="CDD" id="cd01949">
    <property type="entry name" value="GGDEF"/>
    <property type="match status" value="1"/>
</dbReference>
<dbReference type="EC" id="2.7.7.65" evidence="7"/>
<keyword evidence="4" id="KW-0812">Transmembrane</keyword>
<dbReference type="Gene3D" id="3.30.70.270">
    <property type="match status" value="1"/>
</dbReference>
<dbReference type="InterPro" id="IPR029787">
    <property type="entry name" value="Nucleotide_cyclase"/>
</dbReference>
<name>A0ABW7J6W1_9VIBR</name>
<keyword evidence="8" id="KW-1185">Reference proteome</keyword>
<dbReference type="InterPro" id="IPR001638">
    <property type="entry name" value="Solute-binding_3/MltF_N"/>
</dbReference>
<dbReference type="SMART" id="SM00267">
    <property type="entry name" value="GGDEF"/>
    <property type="match status" value="1"/>
</dbReference>
<dbReference type="SUPFAM" id="SSF53850">
    <property type="entry name" value="Periplasmic binding protein-like II"/>
    <property type="match status" value="2"/>
</dbReference>
<dbReference type="InterPro" id="IPR043128">
    <property type="entry name" value="Rev_trsase/Diguanyl_cyclase"/>
</dbReference>
<keyword evidence="7" id="KW-0808">Transferase</keyword>
<dbReference type="PROSITE" id="PS50887">
    <property type="entry name" value="GGDEF"/>
    <property type="match status" value="1"/>
</dbReference>
<comment type="similarity">
    <text evidence="1">Belongs to the bacterial solute-binding protein 3 family.</text>
</comment>
<protein>
    <submittedName>
        <fullName evidence="7">Diguanylate cyclase</fullName>
        <ecNumber evidence="7">2.7.7.65</ecNumber>
    </submittedName>
</protein>
<evidence type="ECO:0000313" key="7">
    <source>
        <dbReference type="EMBL" id="MFH0271807.1"/>
    </source>
</evidence>
<dbReference type="RefSeq" id="WP_394632174.1">
    <property type="nucleotide sequence ID" value="NZ_JBIHSE010000001.1"/>
</dbReference>
<keyword evidence="2 5" id="KW-0732">Signal</keyword>
<gene>
    <name evidence="7" type="ORF">ACGRHZ_10695</name>
</gene>
<keyword evidence="7" id="KW-0548">Nucleotidyltransferase</keyword>
<feature type="compositionally biased region" description="Polar residues" evidence="3">
    <location>
        <begin position="649"/>
        <end position="665"/>
    </location>
</feature>
<feature type="chain" id="PRO_5046362941" evidence="5">
    <location>
        <begin position="23"/>
        <end position="665"/>
    </location>
</feature>
<evidence type="ECO:0000256" key="3">
    <source>
        <dbReference type="SAM" id="MobiDB-lite"/>
    </source>
</evidence>
<feature type="region of interest" description="Disordered" evidence="3">
    <location>
        <begin position="646"/>
        <end position="665"/>
    </location>
</feature>
<dbReference type="Pfam" id="PF00497">
    <property type="entry name" value="SBP_bac_3"/>
    <property type="match status" value="2"/>
</dbReference>
<evidence type="ECO:0000256" key="2">
    <source>
        <dbReference type="ARBA" id="ARBA00022729"/>
    </source>
</evidence>
<keyword evidence="4" id="KW-0472">Membrane</keyword>
<evidence type="ECO:0000256" key="1">
    <source>
        <dbReference type="ARBA" id="ARBA00010333"/>
    </source>
</evidence>
<accession>A0ABW7J6W1</accession>
<evidence type="ECO:0000256" key="5">
    <source>
        <dbReference type="SAM" id="SignalP"/>
    </source>
</evidence>
<keyword evidence="4" id="KW-1133">Transmembrane helix</keyword>
<dbReference type="InterPro" id="IPR000160">
    <property type="entry name" value="GGDEF_dom"/>
</dbReference>
<dbReference type="SUPFAM" id="SSF55073">
    <property type="entry name" value="Nucleotide cyclase"/>
    <property type="match status" value="1"/>
</dbReference>
<organism evidence="7 8">
    <name type="scientific">Vibrio jasicida</name>
    <dbReference type="NCBI Taxonomy" id="766224"/>
    <lineage>
        <taxon>Bacteria</taxon>
        <taxon>Pseudomonadati</taxon>
        <taxon>Pseudomonadota</taxon>
        <taxon>Gammaproteobacteria</taxon>
        <taxon>Vibrionales</taxon>
        <taxon>Vibrionaceae</taxon>
        <taxon>Vibrio</taxon>
    </lineage>
</organism>
<dbReference type="GO" id="GO:0052621">
    <property type="term" value="F:diguanylate cyclase activity"/>
    <property type="evidence" value="ECO:0007669"/>
    <property type="project" value="UniProtKB-EC"/>
</dbReference>
<dbReference type="Gene3D" id="3.40.190.10">
    <property type="entry name" value="Periplasmic binding protein-like II"/>
    <property type="match status" value="4"/>
</dbReference>
<dbReference type="PANTHER" id="PTHR35936">
    <property type="entry name" value="MEMBRANE-BOUND LYTIC MUREIN TRANSGLYCOSYLASE F"/>
    <property type="match status" value="1"/>
</dbReference>
<evidence type="ECO:0000259" key="6">
    <source>
        <dbReference type="PROSITE" id="PS50887"/>
    </source>
</evidence>
<proteinExistence type="inferred from homology"/>
<feature type="transmembrane region" description="Helical" evidence="4">
    <location>
        <begin position="491"/>
        <end position="508"/>
    </location>
</feature>
<feature type="signal peptide" evidence="5">
    <location>
        <begin position="1"/>
        <end position="22"/>
    </location>
</feature>
<dbReference type="NCBIfam" id="TIGR00254">
    <property type="entry name" value="GGDEF"/>
    <property type="match status" value="1"/>
</dbReference>
<sequence length="665" mass="75669">MVKVVQRLLVFACFLLSLSLKAEPETPSYYKVATEADDVVTRVLFDAVAENFDVSIQYVNYSSFDAILDSVATGESDFAANITYTDERAARFSYSRPTNIEYTYLYGVSDTSLKDTAVVGVPQDTIYQDLIKQNYPEVIQVPYQGYEEALTLLRANRVDGVVDAINQLKPMLLEGFDAKLLNDHISIKPVSIVSAKGTHLDELDRFADFIHSESVQKLLREQVALYQFELRQTALRESLKQLPIDLNEPFRIKLESIFPYVVYNEDGSVEGMTADVVLKSCNILDLNCVIVGQPSESWESMYHQFIRGEFDMLAPLTISRERRAFSYFPQPHYSPTSVMVKRLGYKPNVYSHVSQLISERIGVVKDDFFDQILTQMLPLKELNRFDSQQAMLEALLAREIDYIAMDTAMLNHFLRLSELIPIEQDDAIGEFYQSELSVGLAANERGAILAPYFSRAISMLDLEKIVAQYDLRPDWRTALEYEVRLATQTQAVFIFVLVFVLGVTLYLYRQSNTDNLTGLRNRRALHVKYRQGVPKDLAILYLDINQFKQINDTYGHRAGDRVLQLLSLKVHRVWAGRSYRIGGDEFILLGYPTEVQLQRAMEELNQLDVKDEALNGLSEVTISVGVSAKRERSVSLEQAMHLADEDMYSSKQASRTSVEPNPCMS</sequence>
<evidence type="ECO:0000256" key="4">
    <source>
        <dbReference type="SAM" id="Phobius"/>
    </source>
</evidence>
<feature type="domain" description="GGDEF" evidence="6">
    <location>
        <begin position="535"/>
        <end position="663"/>
    </location>
</feature>
<reference evidence="7 8" key="1">
    <citation type="submission" date="2024-10" db="EMBL/GenBank/DDBJ databases">
        <authorList>
            <person name="Yibar A."/>
            <person name="Saticioglu I.B."/>
            <person name="Duman M."/>
            <person name="Ajmi N."/>
            <person name="Gurler F."/>
            <person name="Ay H."/>
            <person name="Onuk E."/>
            <person name="Guler S."/>
            <person name="Romalde J.L."/>
        </authorList>
    </citation>
    <scope>NUCLEOTIDE SEQUENCE [LARGE SCALE GENOMIC DNA]</scope>
    <source>
        <strain evidence="7 8">1-TCBS-A</strain>
    </source>
</reference>
<dbReference type="SMART" id="SM00062">
    <property type="entry name" value="PBPb"/>
    <property type="match status" value="1"/>
</dbReference>